<keyword evidence="2" id="KW-1185">Reference proteome</keyword>
<dbReference type="RefSeq" id="WP_152758030.1">
    <property type="nucleotide sequence ID" value="NZ_WHLY01000002.1"/>
</dbReference>
<accession>A0A7C9F2S6</accession>
<dbReference type="AlphaFoldDB" id="A0A7C9F2S6"/>
<proteinExistence type="predicted"/>
<dbReference type="EMBL" id="WHLY01000002">
    <property type="protein sequence ID" value="MPR33065.1"/>
    <property type="molecule type" value="Genomic_DNA"/>
</dbReference>
<evidence type="ECO:0000313" key="1">
    <source>
        <dbReference type="EMBL" id="MPR33065.1"/>
    </source>
</evidence>
<dbReference type="Proteomes" id="UP000479293">
    <property type="component" value="Unassembled WGS sequence"/>
</dbReference>
<gene>
    <name evidence="1" type="ORF">GBK04_06755</name>
</gene>
<sequence length="82" mass="9469">MESISSLFRVKNMNPPVEEAKIRRVVPAPADPDNPQLSILYFYGADDQGHDKIVRVWFYASKAMREQELASIRLKYPHLPII</sequence>
<organism evidence="1 2">
    <name type="scientific">Salmonirosea aquatica</name>
    <dbReference type="NCBI Taxonomy" id="2654236"/>
    <lineage>
        <taxon>Bacteria</taxon>
        <taxon>Pseudomonadati</taxon>
        <taxon>Bacteroidota</taxon>
        <taxon>Cytophagia</taxon>
        <taxon>Cytophagales</taxon>
        <taxon>Spirosomataceae</taxon>
        <taxon>Salmonirosea</taxon>
    </lineage>
</organism>
<protein>
    <submittedName>
        <fullName evidence="1">Uncharacterized protein</fullName>
    </submittedName>
</protein>
<reference evidence="1 2" key="1">
    <citation type="submission" date="2019-10" db="EMBL/GenBank/DDBJ databases">
        <title>Draft Genome Sequence of Cytophagaceae sp. SJW1-29.</title>
        <authorList>
            <person name="Choi A."/>
        </authorList>
    </citation>
    <scope>NUCLEOTIDE SEQUENCE [LARGE SCALE GENOMIC DNA]</scope>
    <source>
        <strain evidence="1 2">SJW1-29</strain>
    </source>
</reference>
<comment type="caution">
    <text evidence="1">The sequence shown here is derived from an EMBL/GenBank/DDBJ whole genome shotgun (WGS) entry which is preliminary data.</text>
</comment>
<evidence type="ECO:0000313" key="2">
    <source>
        <dbReference type="Proteomes" id="UP000479293"/>
    </source>
</evidence>
<name>A0A7C9F2S6_9BACT</name>